<dbReference type="GO" id="GO:0042910">
    <property type="term" value="F:xenobiotic transmembrane transporter activity"/>
    <property type="evidence" value="ECO:0007669"/>
    <property type="project" value="InterPro"/>
</dbReference>
<evidence type="ECO:0000256" key="6">
    <source>
        <dbReference type="ARBA" id="ARBA00022692"/>
    </source>
</evidence>
<dbReference type="GO" id="GO:1990961">
    <property type="term" value="P:xenobiotic detoxification by transmembrane export across the plasma membrane"/>
    <property type="evidence" value="ECO:0007669"/>
    <property type="project" value="InterPro"/>
</dbReference>
<keyword evidence="3" id="KW-0813">Transport</keyword>
<dbReference type="InterPro" id="IPR005694">
    <property type="entry name" value="MFP_proteobact"/>
</dbReference>
<keyword evidence="4" id="KW-1003">Cell membrane</keyword>
<dbReference type="Gene3D" id="1.10.287.470">
    <property type="entry name" value="Helix hairpin bin"/>
    <property type="match status" value="1"/>
</dbReference>
<evidence type="ECO:0000256" key="9">
    <source>
        <dbReference type="SAM" id="Coils"/>
    </source>
</evidence>
<organism evidence="12 13">
    <name type="scientific">Paraburkholderia megapolitana</name>
    <dbReference type="NCBI Taxonomy" id="420953"/>
    <lineage>
        <taxon>Bacteria</taxon>
        <taxon>Pseudomonadati</taxon>
        <taxon>Pseudomonadota</taxon>
        <taxon>Betaproteobacteria</taxon>
        <taxon>Burkholderiales</taxon>
        <taxon>Burkholderiaceae</taxon>
        <taxon>Paraburkholderia</taxon>
    </lineage>
</organism>
<dbReference type="STRING" id="420953.SAMN05192543_10754"/>
<dbReference type="EMBL" id="FOQU01000007">
    <property type="protein sequence ID" value="SFJ41631.1"/>
    <property type="molecule type" value="Genomic_DNA"/>
</dbReference>
<keyword evidence="9" id="KW-0175">Coiled coil</keyword>
<evidence type="ECO:0000256" key="5">
    <source>
        <dbReference type="ARBA" id="ARBA00022519"/>
    </source>
</evidence>
<keyword evidence="13" id="KW-1185">Reference proteome</keyword>
<protein>
    <submittedName>
        <fullName evidence="12">Membrane fusion protein, multidrug efflux system</fullName>
    </submittedName>
</protein>
<evidence type="ECO:0000313" key="12">
    <source>
        <dbReference type="EMBL" id="SFJ41631.1"/>
    </source>
</evidence>
<dbReference type="Gene3D" id="2.40.50.100">
    <property type="match status" value="1"/>
</dbReference>
<dbReference type="Pfam" id="PF25885">
    <property type="entry name" value="HH_EMRA"/>
    <property type="match status" value="1"/>
</dbReference>
<evidence type="ECO:0000256" key="7">
    <source>
        <dbReference type="ARBA" id="ARBA00022989"/>
    </source>
</evidence>
<evidence type="ECO:0000259" key="11">
    <source>
        <dbReference type="Pfam" id="PF25885"/>
    </source>
</evidence>
<comment type="subcellular location">
    <subcellularLocation>
        <location evidence="1">Cell inner membrane</location>
        <topology evidence="1">Single-pass membrane protein</topology>
    </subcellularLocation>
</comment>
<comment type="similarity">
    <text evidence="2">Belongs to the membrane fusion protein (MFP) (TC 8.A.1) family.</text>
</comment>
<evidence type="ECO:0000256" key="4">
    <source>
        <dbReference type="ARBA" id="ARBA00022475"/>
    </source>
</evidence>
<accession>A0A1I3R885</accession>
<dbReference type="NCBIfam" id="TIGR00998">
    <property type="entry name" value="8a0101"/>
    <property type="match status" value="1"/>
</dbReference>
<dbReference type="RefSeq" id="WP_091016093.1">
    <property type="nucleotide sequence ID" value="NZ_CP041745.1"/>
</dbReference>
<reference evidence="12 13" key="1">
    <citation type="submission" date="2016-10" db="EMBL/GenBank/DDBJ databases">
        <authorList>
            <person name="de Groot N.N."/>
        </authorList>
    </citation>
    <scope>NUCLEOTIDE SEQUENCE [LARGE SCALE GENOMIC DNA]</scope>
    <source>
        <strain evidence="12 13">LMG 23650</strain>
    </source>
</reference>
<evidence type="ECO:0000256" key="1">
    <source>
        <dbReference type="ARBA" id="ARBA00004377"/>
    </source>
</evidence>
<dbReference type="GO" id="GO:0046677">
    <property type="term" value="P:response to antibiotic"/>
    <property type="evidence" value="ECO:0007669"/>
    <property type="project" value="UniProtKB-ARBA"/>
</dbReference>
<dbReference type="Gene3D" id="2.40.30.170">
    <property type="match status" value="1"/>
</dbReference>
<dbReference type="GO" id="GO:0015721">
    <property type="term" value="P:bile acid and bile salt transport"/>
    <property type="evidence" value="ECO:0007669"/>
    <property type="project" value="UniProtKB-ARBA"/>
</dbReference>
<dbReference type="PANTHER" id="PTHR30386">
    <property type="entry name" value="MEMBRANE FUSION SUBUNIT OF EMRAB-TOLC MULTIDRUG EFFLUX PUMP"/>
    <property type="match status" value="1"/>
</dbReference>
<feature type="domain" description="Multidrug export protein EmrA/FarA alpha-helical hairpin" evidence="11">
    <location>
        <begin position="96"/>
        <end position="215"/>
    </location>
</feature>
<evidence type="ECO:0000256" key="3">
    <source>
        <dbReference type="ARBA" id="ARBA00022448"/>
    </source>
</evidence>
<keyword evidence="7 10" id="KW-1133">Transmembrane helix</keyword>
<dbReference type="InterPro" id="IPR058633">
    <property type="entry name" value="EmrA/FarA_HH"/>
</dbReference>
<dbReference type="OrthoDB" id="9811754at2"/>
<evidence type="ECO:0000256" key="8">
    <source>
        <dbReference type="ARBA" id="ARBA00023136"/>
    </source>
</evidence>
<gene>
    <name evidence="12" type="ORF">SAMN05192543_10754</name>
</gene>
<dbReference type="InterPro" id="IPR050739">
    <property type="entry name" value="MFP"/>
</dbReference>
<keyword evidence="5" id="KW-0997">Cell inner membrane</keyword>
<dbReference type="Proteomes" id="UP000199548">
    <property type="component" value="Unassembled WGS sequence"/>
</dbReference>
<keyword evidence="6 10" id="KW-0812">Transmembrane</keyword>
<dbReference type="PANTHER" id="PTHR30386:SF19">
    <property type="entry name" value="MULTIDRUG EXPORT PROTEIN EMRA-RELATED"/>
    <property type="match status" value="1"/>
</dbReference>
<proteinExistence type="inferred from homology"/>
<name>A0A1I3R885_9BURK</name>
<keyword evidence="8 10" id="KW-0472">Membrane</keyword>
<dbReference type="SUPFAM" id="SSF111369">
    <property type="entry name" value="HlyD-like secretion proteins"/>
    <property type="match status" value="2"/>
</dbReference>
<dbReference type="FunFam" id="2.40.30.170:FF:000003">
    <property type="entry name" value="Multidrug resistance protein A"/>
    <property type="match status" value="1"/>
</dbReference>
<evidence type="ECO:0000256" key="10">
    <source>
        <dbReference type="SAM" id="Phobius"/>
    </source>
</evidence>
<dbReference type="GO" id="GO:0005886">
    <property type="term" value="C:plasma membrane"/>
    <property type="evidence" value="ECO:0007669"/>
    <property type="project" value="UniProtKB-SubCell"/>
</dbReference>
<feature type="coiled-coil region" evidence="9">
    <location>
        <begin position="160"/>
        <end position="187"/>
    </location>
</feature>
<evidence type="ECO:0000313" key="13">
    <source>
        <dbReference type="Proteomes" id="UP000199548"/>
    </source>
</evidence>
<evidence type="ECO:0000256" key="2">
    <source>
        <dbReference type="ARBA" id="ARBA00009477"/>
    </source>
</evidence>
<sequence length="402" mass="43049">MSTPQQPAASTQAANNNGKRKRMMTLLVIVILIAAIAYGLYYFLVARFHEGTDDAYVNGNVVQITPQVTGTVIAVNADDTQTVKAGDPIVVLDPADARVALEQAEAQLAQTVRQVRGLFADDSQYEAQVAVRQSDLSRAQDDLRRRMTVAQTGAVSQEEISHARDSVKSAQAALDAAQQQLASNRALTANTTVTDHPNVLAAAAKVRDAYLANARNTLPAPVDGYVAKRSVQVGQRVSPGNPLMAVVPLNSVWVDANFKEVQLRHIRIGQPVELTADVYGSSVKYQGKVVGFSAGTGSAFSLLPAQNATGNWIKVVQRLPVRVEIDPQQLEKHPLRIGLSMQVDVDIKDDSGLELSNAKNTVYQTNVFAKYGDQADAEIARIIAANAGQSAGTTPKTAAKPM</sequence>
<feature type="transmembrane region" description="Helical" evidence="10">
    <location>
        <begin position="24"/>
        <end position="44"/>
    </location>
</feature>
<dbReference type="AlphaFoldDB" id="A0A1I3R885"/>